<gene>
    <name evidence="2" type="ORF">BDW02DRAFT_581666</name>
</gene>
<proteinExistence type="predicted"/>
<evidence type="ECO:0000313" key="2">
    <source>
        <dbReference type="EMBL" id="KAF1831897.1"/>
    </source>
</evidence>
<reference evidence="2" key="1">
    <citation type="submission" date="2020-01" db="EMBL/GenBank/DDBJ databases">
        <authorList>
            <consortium name="DOE Joint Genome Institute"/>
            <person name="Haridas S."/>
            <person name="Albert R."/>
            <person name="Binder M."/>
            <person name="Bloem J."/>
            <person name="Labutti K."/>
            <person name="Salamov A."/>
            <person name="Andreopoulos B."/>
            <person name="Baker S.E."/>
            <person name="Barry K."/>
            <person name="Bills G."/>
            <person name="Bluhm B.H."/>
            <person name="Cannon C."/>
            <person name="Castanera R."/>
            <person name="Culley D.E."/>
            <person name="Daum C."/>
            <person name="Ezra D."/>
            <person name="Gonzalez J.B."/>
            <person name="Henrissat B."/>
            <person name="Kuo A."/>
            <person name="Liang C."/>
            <person name="Lipzen A."/>
            <person name="Lutzoni F."/>
            <person name="Magnuson J."/>
            <person name="Mondo S."/>
            <person name="Nolan M."/>
            <person name="Ohm R."/>
            <person name="Pangilinan J."/>
            <person name="Park H.-J."/>
            <person name="Ramirez L."/>
            <person name="Alfaro M."/>
            <person name="Sun H."/>
            <person name="Tritt A."/>
            <person name="Yoshinaga Y."/>
            <person name="Zwiers L.-H."/>
            <person name="Turgeon B.G."/>
            <person name="Goodwin S.B."/>
            <person name="Spatafora J.W."/>
            <person name="Crous P.W."/>
            <person name="Grigoriev I.V."/>
        </authorList>
    </citation>
    <scope>NUCLEOTIDE SEQUENCE</scope>
    <source>
        <strain evidence="2">P77</strain>
    </source>
</reference>
<evidence type="ECO:0000313" key="3">
    <source>
        <dbReference type="Proteomes" id="UP000800040"/>
    </source>
</evidence>
<keyword evidence="3" id="KW-1185">Reference proteome</keyword>
<accession>A0A6A5KA08</accession>
<protein>
    <submittedName>
        <fullName evidence="2">Uncharacterized protein</fullName>
    </submittedName>
</protein>
<feature type="region of interest" description="Disordered" evidence="1">
    <location>
        <begin position="17"/>
        <end position="86"/>
    </location>
</feature>
<evidence type="ECO:0000256" key="1">
    <source>
        <dbReference type="SAM" id="MobiDB-lite"/>
    </source>
</evidence>
<dbReference type="Proteomes" id="UP000800040">
    <property type="component" value="Unassembled WGS sequence"/>
</dbReference>
<sequence length="182" mass="20274">MASFSPICCGLTARLHDRRQEAERQASGPISGRTCTRAGTQAPQSRVSKRPPPARTGGGGGAGRSGVLARQRSTKRQQTKAEEALCKKRLETEERFRGEGGRLKHGVAQMVRQLGCLSPVGAMEGEIPRPRRAGWDSLERMREESWQGSGPSGLREEVVFEVVRERPREDIWGGRRRMRLWV</sequence>
<name>A0A6A5KA08_9PLEO</name>
<feature type="compositionally biased region" description="Polar residues" evidence="1">
    <location>
        <begin position="33"/>
        <end position="46"/>
    </location>
</feature>
<organism evidence="2 3">
    <name type="scientific">Decorospora gaudefroyi</name>
    <dbReference type="NCBI Taxonomy" id="184978"/>
    <lineage>
        <taxon>Eukaryota</taxon>
        <taxon>Fungi</taxon>
        <taxon>Dikarya</taxon>
        <taxon>Ascomycota</taxon>
        <taxon>Pezizomycotina</taxon>
        <taxon>Dothideomycetes</taxon>
        <taxon>Pleosporomycetidae</taxon>
        <taxon>Pleosporales</taxon>
        <taxon>Pleosporineae</taxon>
        <taxon>Pleosporaceae</taxon>
        <taxon>Decorospora</taxon>
    </lineage>
</organism>
<dbReference type="EMBL" id="ML975351">
    <property type="protein sequence ID" value="KAF1831897.1"/>
    <property type="molecule type" value="Genomic_DNA"/>
</dbReference>
<dbReference type="AlphaFoldDB" id="A0A6A5KA08"/>